<comment type="caution">
    <text evidence="2">The sequence shown here is derived from an EMBL/GenBank/DDBJ whole genome shotgun (WGS) entry which is preliminary data.</text>
</comment>
<dbReference type="SUPFAM" id="SSF49899">
    <property type="entry name" value="Concanavalin A-like lectins/glucanases"/>
    <property type="match status" value="1"/>
</dbReference>
<name>A0A9K3GG71_9EUKA</name>
<evidence type="ECO:0000313" key="2">
    <source>
        <dbReference type="EMBL" id="GIQ81703.1"/>
    </source>
</evidence>
<dbReference type="InterPro" id="IPR043136">
    <property type="entry name" value="B30.2/SPRY_sf"/>
</dbReference>
<evidence type="ECO:0000313" key="3">
    <source>
        <dbReference type="Proteomes" id="UP000265618"/>
    </source>
</evidence>
<dbReference type="Proteomes" id="UP000265618">
    <property type="component" value="Unassembled WGS sequence"/>
</dbReference>
<dbReference type="AlphaFoldDB" id="A0A9K3GG71"/>
<dbReference type="PANTHER" id="PTHR12864">
    <property type="entry name" value="RAN BINDING PROTEIN 9-RELATED"/>
    <property type="match status" value="1"/>
</dbReference>
<dbReference type="EMBL" id="BDIP01000471">
    <property type="protein sequence ID" value="GIQ81703.1"/>
    <property type="molecule type" value="Genomic_DNA"/>
</dbReference>
<dbReference type="InterPro" id="IPR050618">
    <property type="entry name" value="Ubq-SigPath_Reg"/>
</dbReference>
<reference evidence="2 3" key="1">
    <citation type="journal article" date="2018" name="PLoS ONE">
        <title>The draft genome of Kipferlia bialata reveals reductive genome evolution in fornicate parasites.</title>
        <authorList>
            <person name="Tanifuji G."/>
            <person name="Takabayashi S."/>
            <person name="Kume K."/>
            <person name="Takagi M."/>
            <person name="Nakayama T."/>
            <person name="Kamikawa R."/>
            <person name="Inagaki Y."/>
            <person name="Hashimoto T."/>
        </authorList>
    </citation>
    <scope>NUCLEOTIDE SEQUENCE [LARGE SCALE GENOMIC DNA]</scope>
    <source>
        <strain evidence="2">NY0173</strain>
    </source>
</reference>
<dbReference type="Gene3D" id="2.60.120.920">
    <property type="match status" value="1"/>
</dbReference>
<accession>A0A9K3GG71</accession>
<evidence type="ECO:0000259" key="1">
    <source>
        <dbReference type="PROSITE" id="PS50188"/>
    </source>
</evidence>
<proteinExistence type="predicted"/>
<dbReference type="InterPro" id="IPR013320">
    <property type="entry name" value="ConA-like_dom_sf"/>
</dbReference>
<organism evidence="2 3">
    <name type="scientific">Kipferlia bialata</name>
    <dbReference type="NCBI Taxonomy" id="797122"/>
    <lineage>
        <taxon>Eukaryota</taxon>
        <taxon>Metamonada</taxon>
        <taxon>Carpediemonas-like organisms</taxon>
        <taxon>Kipferlia</taxon>
    </lineage>
</organism>
<protein>
    <recommendedName>
        <fullName evidence="1">B30.2/SPRY domain-containing protein</fullName>
    </recommendedName>
</protein>
<dbReference type="InterPro" id="IPR003877">
    <property type="entry name" value="SPRY_dom"/>
</dbReference>
<keyword evidence="3" id="KW-1185">Reference proteome</keyword>
<dbReference type="PROSITE" id="PS50188">
    <property type="entry name" value="B302_SPRY"/>
    <property type="match status" value="1"/>
</dbReference>
<dbReference type="SMART" id="SM00449">
    <property type="entry name" value="SPRY"/>
    <property type="match status" value="1"/>
</dbReference>
<sequence length="426" mass="44622">MDVQAVPEYQHLHPLALPSSFCFHASSTYLQLSNRARRVSYSSPAGRDAQAASLKSNRAIPVQCGMYYFEATIVEGGINAYLGVGLVPTDSTTYHSRLPGWDAGCIGYHGDDGYLFVGSGTGRGYGQRFGMGDTVGVLVDYLRGDVMFTRNGVALGTACRIPQKNRAGGLHPAVGMRSEGAVIEANFGQRPFQFPFRDHVSSAASAWALRTLRPAPPSAIPCGVVRDHVGVTARALTLGALSSTSGVPGPSVQGATIEASIADRQQVMAACSEGDVEGAREMGAGSSALYRLAFVEALAAGRSDEAVSVAVRHLAAAPPSPPLLSLLGLLGMPQQEARVEAQARVAELRVATSAAVNADALAAIRSGPASHLTGLLCHTLSLLQGGLAPDSDIRSPVVGMLAQLFHGMREREGDRDTPHTAMDTDF</sequence>
<gene>
    <name evidence="2" type="ORF">KIPB_002703</name>
</gene>
<feature type="domain" description="B30.2/SPRY" evidence="1">
    <location>
        <begin position="1"/>
        <end position="192"/>
    </location>
</feature>
<dbReference type="InterPro" id="IPR001870">
    <property type="entry name" value="B30.2/SPRY"/>
</dbReference>
<dbReference type="OrthoDB" id="25503at2759"/>
<dbReference type="Pfam" id="PF00622">
    <property type="entry name" value="SPRY"/>
    <property type="match status" value="1"/>
</dbReference>